<keyword evidence="5" id="KW-0472">Membrane</keyword>
<evidence type="ECO:0000256" key="1">
    <source>
        <dbReference type="ARBA" id="ARBA00004370"/>
    </source>
</evidence>
<protein>
    <submittedName>
        <fullName evidence="6">Uncharacterized protein</fullName>
    </submittedName>
</protein>
<dbReference type="PANTHER" id="PTHR31113">
    <property type="entry name" value="UPF0496 PROTEIN 3-RELATED"/>
    <property type="match status" value="1"/>
</dbReference>
<evidence type="ECO:0000256" key="4">
    <source>
        <dbReference type="ARBA" id="ARBA00022989"/>
    </source>
</evidence>
<gene>
    <name evidence="6" type="ORF">D0Y65_013508</name>
</gene>
<comment type="similarity">
    <text evidence="2">Belongs to the UPF0496 family.</text>
</comment>
<dbReference type="PANTHER" id="PTHR31113:SF20">
    <property type="entry name" value="UPF0496 PROTEIN 2-RELATED"/>
    <property type="match status" value="1"/>
</dbReference>
<evidence type="ECO:0000313" key="7">
    <source>
        <dbReference type="Proteomes" id="UP000289340"/>
    </source>
</evidence>
<proteinExistence type="inferred from homology"/>
<organism evidence="6 7">
    <name type="scientific">Glycine soja</name>
    <name type="common">Wild soybean</name>
    <dbReference type="NCBI Taxonomy" id="3848"/>
    <lineage>
        <taxon>Eukaryota</taxon>
        <taxon>Viridiplantae</taxon>
        <taxon>Streptophyta</taxon>
        <taxon>Embryophyta</taxon>
        <taxon>Tracheophyta</taxon>
        <taxon>Spermatophyta</taxon>
        <taxon>Magnoliopsida</taxon>
        <taxon>eudicotyledons</taxon>
        <taxon>Gunneridae</taxon>
        <taxon>Pentapetalae</taxon>
        <taxon>rosids</taxon>
        <taxon>fabids</taxon>
        <taxon>Fabales</taxon>
        <taxon>Fabaceae</taxon>
        <taxon>Papilionoideae</taxon>
        <taxon>50 kb inversion clade</taxon>
        <taxon>NPAAA clade</taxon>
        <taxon>indigoferoid/millettioid clade</taxon>
        <taxon>Phaseoleae</taxon>
        <taxon>Glycine</taxon>
        <taxon>Glycine subgen. Soja</taxon>
    </lineage>
</organism>
<keyword evidence="7" id="KW-1185">Reference proteome</keyword>
<dbReference type="GO" id="GO:0016020">
    <property type="term" value="C:membrane"/>
    <property type="evidence" value="ECO:0007669"/>
    <property type="project" value="UniProtKB-SubCell"/>
</dbReference>
<comment type="subcellular location">
    <subcellularLocation>
        <location evidence="1">Membrane</location>
    </subcellularLocation>
</comment>
<evidence type="ECO:0000256" key="3">
    <source>
        <dbReference type="ARBA" id="ARBA00022692"/>
    </source>
</evidence>
<reference evidence="6 7" key="1">
    <citation type="submission" date="2018-09" db="EMBL/GenBank/DDBJ databases">
        <title>A high-quality reference genome of wild soybean provides a powerful tool to mine soybean genomes.</title>
        <authorList>
            <person name="Xie M."/>
            <person name="Chung C.Y.L."/>
            <person name="Li M.-W."/>
            <person name="Wong F.-L."/>
            <person name="Chan T.-F."/>
            <person name="Lam H.-M."/>
        </authorList>
    </citation>
    <scope>NUCLEOTIDE SEQUENCE [LARGE SCALE GENOMIC DNA]</scope>
    <source>
        <strain evidence="7">cv. W05</strain>
        <tissue evidence="6">Hypocotyl of etiolated seedlings</tissue>
    </source>
</reference>
<evidence type="ECO:0000256" key="5">
    <source>
        <dbReference type="ARBA" id="ARBA00023136"/>
    </source>
</evidence>
<keyword evidence="3" id="KW-0812">Transmembrane</keyword>
<sequence length="182" mass="21153">MKVDRLLVDYLEASLEARHCCDTILQAIHQTRFAYARVTNVVVKLSQTTSYDDDQSQNPIHTQLSSFIHDPLTYAIIKEKENSKNINYKACLQEGRDLSGVSIRERFNTTTNSCMKLCEQLDVAAKRVYVVINELDTMSRTIKRLDDEVEHWREIADICVKNYCKCEILKRIVKEFQDNKSN</sequence>
<accession>A0A445K3I3</accession>
<dbReference type="Proteomes" id="UP000289340">
    <property type="component" value="Chromosome 6"/>
</dbReference>
<comment type="caution">
    <text evidence="6">The sequence shown here is derived from an EMBL/GenBank/DDBJ whole genome shotgun (WGS) entry which is preliminary data.</text>
</comment>
<evidence type="ECO:0000256" key="2">
    <source>
        <dbReference type="ARBA" id="ARBA00009074"/>
    </source>
</evidence>
<keyword evidence="4" id="KW-1133">Transmembrane helix</keyword>
<dbReference type="AlphaFoldDB" id="A0A445K3I3"/>
<dbReference type="EMBL" id="QZWG01000006">
    <property type="protein sequence ID" value="RZC05382.1"/>
    <property type="molecule type" value="Genomic_DNA"/>
</dbReference>
<name>A0A445K3I3_GLYSO</name>
<evidence type="ECO:0000313" key="6">
    <source>
        <dbReference type="EMBL" id="RZC05382.1"/>
    </source>
</evidence>
<dbReference type="InterPro" id="IPR007749">
    <property type="entry name" value="DUF677"/>
</dbReference>